<accession>A0ACC2W6W7</accession>
<comment type="caution">
    <text evidence="1">The sequence shown here is derived from an EMBL/GenBank/DDBJ whole genome shotgun (WGS) entry which is preliminary data.</text>
</comment>
<dbReference type="EMBL" id="JASBWS010000040">
    <property type="protein sequence ID" value="KAJ9106934.1"/>
    <property type="molecule type" value="Genomic_DNA"/>
</dbReference>
<organism evidence="1 2">
    <name type="scientific">Naganishia adeliensis</name>
    <dbReference type="NCBI Taxonomy" id="92952"/>
    <lineage>
        <taxon>Eukaryota</taxon>
        <taxon>Fungi</taxon>
        <taxon>Dikarya</taxon>
        <taxon>Basidiomycota</taxon>
        <taxon>Agaricomycotina</taxon>
        <taxon>Tremellomycetes</taxon>
        <taxon>Filobasidiales</taxon>
        <taxon>Filobasidiaceae</taxon>
        <taxon>Naganishia</taxon>
    </lineage>
</organism>
<sequence length="362" mass="40346">MEVDRDHAYDQAEGAGQDDEEYITSSGESSSQTSTLTWITWFTTLPGHDYYCEVEESYIEDDFNLTGLSAQVPFWKEALEMVLDVEPEESSLTIPDVSIIESSAELLYGLVHQRYIVTKAGLQAMLDKYENGSFGSCPRYFCHGTHVLPCGRSDQPGLDTVKLYCPNCNDIYTPPSSKYQNVDGAFFGTTFPTLFFQTYPEFLAVPFKWSFKPSTPSSNPSDDRYADINPPVDFDSSKGDMPVNPNPYGGTRPPMGKIYEPRIYGFKVSERARSGPRMGWLRDRPDSHSELDELDWKGRWKADLVKAKLVAAENAAAAEASTSAMAARPKVGKGKLFDDEELKENDEEDVSEEEEAVAGVAT</sequence>
<proteinExistence type="predicted"/>
<name>A0ACC2W6W7_9TREE</name>
<reference evidence="1" key="1">
    <citation type="submission" date="2023-04" db="EMBL/GenBank/DDBJ databases">
        <title>Draft Genome sequencing of Naganishia species isolated from polar environments using Oxford Nanopore Technology.</title>
        <authorList>
            <person name="Leo P."/>
            <person name="Venkateswaran K."/>
        </authorList>
    </citation>
    <scope>NUCLEOTIDE SEQUENCE</scope>
    <source>
        <strain evidence="1">MNA-CCFEE 5262</strain>
    </source>
</reference>
<protein>
    <submittedName>
        <fullName evidence="1">Uncharacterized protein</fullName>
    </submittedName>
</protein>
<evidence type="ECO:0000313" key="2">
    <source>
        <dbReference type="Proteomes" id="UP001230649"/>
    </source>
</evidence>
<evidence type="ECO:0000313" key="1">
    <source>
        <dbReference type="EMBL" id="KAJ9106934.1"/>
    </source>
</evidence>
<gene>
    <name evidence="1" type="ORF">QFC20_003943</name>
</gene>
<keyword evidence="2" id="KW-1185">Reference proteome</keyword>
<dbReference type="Proteomes" id="UP001230649">
    <property type="component" value="Unassembled WGS sequence"/>
</dbReference>